<dbReference type="OrthoDB" id="546450at2759"/>
<dbReference type="InterPro" id="IPR050430">
    <property type="entry name" value="Peptidase_S1"/>
</dbReference>
<dbReference type="SUPFAM" id="SSF50494">
    <property type="entry name" value="Trypsin-like serine proteases"/>
    <property type="match status" value="1"/>
</dbReference>
<feature type="domain" description="Peptidase S1" evidence="2">
    <location>
        <begin position="1"/>
        <end position="184"/>
    </location>
</feature>
<evidence type="ECO:0000313" key="3">
    <source>
        <dbReference type="EMBL" id="CAD7695109.1"/>
    </source>
</evidence>
<dbReference type="GO" id="GO:0006508">
    <property type="term" value="P:proteolysis"/>
    <property type="evidence" value="ECO:0007669"/>
    <property type="project" value="InterPro"/>
</dbReference>
<dbReference type="InterPro" id="IPR043504">
    <property type="entry name" value="Peptidase_S1_PA_chymotrypsin"/>
</dbReference>
<comment type="caution">
    <text evidence="3">The sequence shown here is derived from an EMBL/GenBank/DDBJ whole genome shotgun (WGS) entry which is preliminary data.</text>
</comment>
<dbReference type="PANTHER" id="PTHR24276:SF98">
    <property type="entry name" value="FI18310P1-RELATED"/>
    <property type="match status" value="1"/>
</dbReference>
<evidence type="ECO:0000256" key="1">
    <source>
        <dbReference type="ARBA" id="ARBA00023157"/>
    </source>
</evidence>
<dbReference type="Proteomes" id="UP000708148">
    <property type="component" value="Unassembled WGS sequence"/>
</dbReference>
<proteinExistence type="predicted"/>
<dbReference type="InterPro" id="IPR009003">
    <property type="entry name" value="Peptidase_S1_PA"/>
</dbReference>
<name>A0A8S1IN21_9CHLO</name>
<gene>
    <name evidence="3" type="ORF">OSTQU699_LOCUS469</name>
</gene>
<organism evidence="3 4">
    <name type="scientific">Ostreobium quekettii</name>
    <dbReference type="NCBI Taxonomy" id="121088"/>
    <lineage>
        <taxon>Eukaryota</taxon>
        <taxon>Viridiplantae</taxon>
        <taxon>Chlorophyta</taxon>
        <taxon>core chlorophytes</taxon>
        <taxon>Ulvophyceae</taxon>
        <taxon>TCBD clade</taxon>
        <taxon>Bryopsidales</taxon>
        <taxon>Ostreobineae</taxon>
        <taxon>Ostreobiaceae</taxon>
        <taxon>Ostreobium</taxon>
    </lineage>
</organism>
<keyword evidence="1" id="KW-1015">Disulfide bond</keyword>
<dbReference type="EMBL" id="CAJHUC010000306">
    <property type="protein sequence ID" value="CAD7695109.1"/>
    <property type="molecule type" value="Genomic_DNA"/>
</dbReference>
<dbReference type="SMART" id="SM00020">
    <property type="entry name" value="Tryp_SPc"/>
    <property type="match status" value="1"/>
</dbReference>
<dbReference type="InterPro" id="IPR001254">
    <property type="entry name" value="Trypsin_dom"/>
</dbReference>
<evidence type="ECO:0000313" key="4">
    <source>
        <dbReference type="Proteomes" id="UP000708148"/>
    </source>
</evidence>
<evidence type="ECO:0000259" key="2">
    <source>
        <dbReference type="PROSITE" id="PS50240"/>
    </source>
</evidence>
<dbReference type="AlphaFoldDB" id="A0A8S1IN21"/>
<dbReference type="GO" id="GO:0004252">
    <property type="term" value="F:serine-type endopeptidase activity"/>
    <property type="evidence" value="ECO:0007669"/>
    <property type="project" value="InterPro"/>
</dbReference>
<sequence>MDEDLEVQTVKSTTIHKNWAHDKYQRSPFDIALLKLEHKCSHATPKLLSDHFTLTTGQALTAAGWGAGSQGPALGGPIFGSLKLERQEYICAKRCNASALWNGAVPDERLVCGLNDGRKSSCIVDSGCPLLLMDAPGYDVASGRPIFDFVVGINVDGAPCGQPARPDMYIDIREHSDWIRKNCGDRVEL</sequence>
<protein>
    <recommendedName>
        <fullName evidence="2">Peptidase S1 domain-containing protein</fullName>
    </recommendedName>
</protein>
<dbReference type="Pfam" id="PF00089">
    <property type="entry name" value="Trypsin"/>
    <property type="match status" value="1"/>
</dbReference>
<keyword evidence="4" id="KW-1185">Reference proteome</keyword>
<dbReference type="Gene3D" id="2.40.10.10">
    <property type="entry name" value="Trypsin-like serine proteases"/>
    <property type="match status" value="1"/>
</dbReference>
<dbReference type="PANTHER" id="PTHR24276">
    <property type="entry name" value="POLYSERASE-RELATED"/>
    <property type="match status" value="1"/>
</dbReference>
<reference evidence="3" key="1">
    <citation type="submission" date="2020-12" db="EMBL/GenBank/DDBJ databases">
        <authorList>
            <person name="Iha C."/>
        </authorList>
    </citation>
    <scope>NUCLEOTIDE SEQUENCE</scope>
</reference>
<accession>A0A8S1IN21</accession>
<dbReference type="PROSITE" id="PS50240">
    <property type="entry name" value="TRYPSIN_DOM"/>
    <property type="match status" value="1"/>
</dbReference>